<dbReference type="PANTHER" id="PTHR47892">
    <property type="entry name" value="UNIVERSAL STRESS PROTEIN E"/>
    <property type="match status" value="1"/>
</dbReference>
<comment type="function">
    <text evidence="4">Required for resistance to DNA-damaging agents.</text>
</comment>
<dbReference type="SUPFAM" id="SSF52402">
    <property type="entry name" value="Adenine nucleotide alpha hydrolases-like"/>
    <property type="match status" value="2"/>
</dbReference>
<comment type="subcellular location">
    <subcellularLocation>
        <location evidence="1">Cytoplasm</location>
    </subcellularLocation>
</comment>
<dbReference type="OrthoDB" id="239260at2"/>
<dbReference type="Gene3D" id="3.40.50.12370">
    <property type="match status" value="1"/>
</dbReference>
<dbReference type="KEGG" id="palk:PSAKL28_25030"/>
<evidence type="ECO:0000256" key="4">
    <source>
        <dbReference type="ARBA" id="ARBA00037131"/>
    </source>
</evidence>
<evidence type="ECO:0000256" key="2">
    <source>
        <dbReference type="ARBA" id="ARBA00008791"/>
    </source>
</evidence>
<sequence length="298" mass="33422">MKTFSRLLLICHPELHASVAMTRAQALAKSTAATLHLVVLGKLPSRVTTLNHALHRSAHQKEQQRSQAWLDEQVHELRNLGIKAYAEAVDEDDPLNDLMRLVRLHHIDMIIKDITYETALSRALLKPLDWQLLRQSSIPLHLVAHAEHQLPTRVLAAVDLSQDDPAMEQLNTRILESAKAMAQQCKAQLHLLQAYDWSRSFVAYAAGPIAWSEQLLDQMTGHANERMHQLGARFGIEAGHQHMIKGPATCVISDYANQNEFDVVVMGTLYHEGITRIVGSTTEQALYKVRSSILAIHS</sequence>
<organism evidence="6 7">
    <name type="scientific">Pseudomonas alkylphenolica</name>
    <dbReference type="NCBI Taxonomy" id="237609"/>
    <lineage>
        <taxon>Bacteria</taxon>
        <taxon>Pseudomonadati</taxon>
        <taxon>Pseudomonadota</taxon>
        <taxon>Gammaproteobacteria</taxon>
        <taxon>Pseudomonadales</taxon>
        <taxon>Pseudomonadaceae</taxon>
        <taxon>Pseudomonas</taxon>
    </lineage>
</organism>
<dbReference type="CDD" id="cd00293">
    <property type="entry name" value="USP-like"/>
    <property type="match status" value="1"/>
</dbReference>
<evidence type="ECO:0000256" key="1">
    <source>
        <dbReference type="ARBA" id="ARBA00004496"/>
    </source>
</evidence>
<evidence type="ECO:0000256" key="3">
    <source>
        <dbReference type="ARBA" id="ARBA00022490"/>
    </source>
</evidence>
<comment type="similarity">
    <text evidence="2">Belongs to the universal stress protein A family.</text>
</comment>
<name>A0A077F8C9_9PSED</name>
<accession>A0A077F8C9</accession>
<proteinExistence type="inferred from homology"/>
<feature type="domain" description="UspA" evidence="5">
    <location>
        <begin position="18"/>
        <end position="143"/>
    </location>
</feature>
<evidence type="ECO:0000313" key="7">
    <source>
        <dbReference type="Proteomes" id="UP000028931"/>
    </source>
</evidence>
<feature type="domain" description="UspA" evidence="5">
    <location>
        <begin position="153"/>
        <end position="296"/>
    </location>
</feature>
<dbReference type="Pfam" id="PF00582">
    <property type="entry name" value="Usp"/>
    <property type="match status" value="2"/>
</dbReference>
<dbReference type="AlphaFoldDB" id="A0A077F8C9"/>
<reference evidence="6 7" key="1">
    <citation type="submission" date="2014-07" db="EMBL/GenBank/DDBJ databases">
        <authorList>
            <person name="Lee K."/>
            <person name="Lim J.Y."/>
            <person name="Hwang I."/>
        </authorList>
    </citation>
    <scope>NUCLEOTIDE SEQUENCE [LARGE SCALE GENOMIC DNA]</scope>
    <source>
        <strain evidence="6 7">KL28</strain>
    </source>
</reference>
<dbReference type="eggNOG" id="COG0589">
    <property type="taxonomic scope" value="Bacteria"/>
</dbReference>
<dbReference type="EMBL" id="CP009048">
    <property type="protein sequence ID" value="AIL61707.1"/>
    <property type="molecule type" value="Genomic_DNA"/>
</dbReference>
<dbReference type="HOGENOM" id="CLU_049301_1_0_6"/>
<dbReference type="InterPro" id="IPR006016">
    <property type="entry name" value="UspA"/>
</dbReference>
<dbReference type="PANTHER" id="PTHR47892:SF1">
    <property type="entry name" value="UNIVERSAL STRESS PROTEIN E"/>
    <property type="match status" value="1"/>
</dbReference>
<keyword evidence="3" id="KW-0963">Cytoplasm</keyword>
<dbReference type="RefSeq" id="WP_038610806.1">
    <property type="nucleotide sequence ID" value="NZ_CP009048.1"/>
</dbReference>
<dbReference type="Proteomes" id="UP000028931">
    <property type="component" value="Chromosome"/>
</dbReference>
<protein>
    <submittedName>
        <fullName evidence="6">UspA domain-containing protein</fullName>
    </submittedName>
</protein>
<evidence type="ECO:0000259" key="5">
    <source>
        <dbReference type="Pfam" id="PF00582"/>
    </source>
</evidence>
<dbReference type="GO" id="GO:0005737">
    <property type="term" value="C:cytoplasm"/>
    <property type="evidence" value="ECO:0007669"/>
    <property type="project" value="UniProtKB-SubCell"/>
</dbReference>
<evidence type="ECO:0000313" key="6">
    <source>
        <dbReference type="EMBL" id="AIL61707.1"/>
    </source>
</evidence>
<gene>
    <name evidence="6" type="ORF">PSAKL28_25030</name>
</gene>